<evidence type="ECO:0000256" key="2">
    <source>
        <dbReference type="ARBA" id="ARBA00022801"/>
    </source>
</evidence>
<dbReference type="PANTHER" id="PTHR43343">
    <property type="entry name" value="PEPTIDASE S12"/>
    <property type="match status" value="1"/>
</dbReference>
<evidence type="ECO:0000313" key="5">
    <source>
        <dbReference type="Proteomes" id="UP001597139"/>
    </source>
</evidence>
<dbReference type="Pfam" id="PF13180">
    <property type="entry name" value="PDZ_2"/>
    <property type="match status" value="1"/>
</dbReference>
<dbReference type="RefSeq" id="WP_267645830.1">
    <property type="nucleotide sequence ID" value="NZ_JANHGR010000001.1"/>
</dbReference>
<dbReference type="Proteomes" id="UP001597139">
    <property type="component" value="Unassembled WGS sequence"/>
</dbReference>
<proteinExistence type="predicted"/>
<dbReference type="PANTHER" id="PTHR43343:SF3">
    <property type="entry name" value="PROTEASE DO-LIKE 8, CHLOROPLASTIC"/>
    <property type="match status" value="1"/>
</dbReference>
<comment type="caution">
    <text evidence="4">The sequence shown here is derived from an EMBL/GenBank/DDBJ whole genome shotgun (WGS) entry which is preliminary data.</text>
</comment>
<dbReference type="PRINTS" id="PR00834">
    <property type="entry name" value="PROTEASES2C"/>
</dbReference>
<dbReference type="PROSITE" id="PS51318">
    <property type="entry name" value="TAT"/>
    <property type="match status" value="1"/>
</dbReference>
<dbReference type="SUPFAM" id="SSF50494">
    <property type="entry name" value="Trypsin-like serine proteases"/>
    <property type="match status" value="1"/>
</dbReference>
<dbReference type="Gene3D" id="2.40.10.120">
    <property type="match status" value="1"/>
</dbReference>
<reference evidence="4 5" key="1">
    <citation type="journal article" date="2019" name="Int. J. Syst. Evol. Microbiol.">
        <title>The Global Catalogue of Microorganisms (GCM) 10K type strain sequencing project: providing services to taxonomists for standard genome sequencing and annotation.</title>
        <authorList>
            <consortium name="The Broad Institute Genomics Platform"/>
            <consortium name="The Broad Institute Genome Sequencing Center for Infectious Disease"/>
            <person name="Wu L."/>
            <person name="Ma J."/>
        </authorList>
    </citation>
    <scope>NUCLEOTIDE SEQUENCE [LARGE SCALE GENOMIC DNA]</scope>
    <source>
        <strain evidence="4 5">CGMCC 1.12859</strain>
    </source>
</reference>
<dbReference type="InterPro" id="IPR036034">
    <property type="entry name" value="PDZ_sf"/>
</dbReference>
<dbReference type="GO" id="GO:0008233">
    <property type="term" value="F:peptidase activity"/>
    <property type="evidence" value="ECO:0007669"/>
    <property type="project" value="UniProtKB-KW"/>
</dbReference>
<feature type="domain" description="PDZ" evidence="3">
    <location>
        <begin position="238"/>
        <end position="343"/>
    </location>
</feature>
<evidence type="ECO:0000256" key="1">
    <source>
        <dbReference type="ARBA" id="ARBA00022670"/>
    </source>
</evidence>
<dbReference type="InterPro" id="IPR051201">
    <property type="entry name" value="Chloro_Bact_Ser_Proteases"/>
</dbReference>
<dbReference type="PROSITE" id="PS51257">
    <property type="entry name" value="PROKAR_LIPOPROTEIN"/>
    <property type="match status" value="1"/>
</dbReference>
<dbReference type="SUPFAM" id="SSF50156">
    <property type="entry name" value="PDZ domain-like"/>
    <property type="match status" value="1"/>
</dbReference>
<keyword evidence="5" id="KW-1185">Reference proteome</keyword>
<dbReference type="InterPro" id="IPR009003">
    <property type="entry name" value="Peptidase_S1_PA"/>
</dbReference>
<keyword evidence="1 4" id="KW-0645">Protease</keyword>
<dbReference type="Pfam" id="PF13365">
    <property type="entry name" value="Trypsin_2"/>
    <property type="match status" value="1"/>
</dbReference>
<sequence>MNASRRQFLAAAGVGLAGLAGCTAPEGEPSVAGLDNPEDQPFARLYEAVSPSVVRLRVYDAGGVRGEGSGWLYDDDVLVTNDHVVDLADTVRAQFANGEWVTAELLGTDPYSDLAALSVDPPVEAEPLPLLAEQPPVGTRVAAVGAPLGLEGSLTTGVVSGQNRTISSVRNFTISGAVQTDAAVNPGNSGGPLLTLGGDVAGVITQAGGENIGFAVSAALTERVIPELIENGQYEHSYLGVRILPVTPLLAEANDLEAARGVYLAAVPAGSPADGTLRGGAETVIVEGSPQPTGGDVIVALDDTPIATTGQLGTYLALETSPGDTISVTVIRDGEERTLDVTLGTRPDPR</sequence>
<accession>A0ABD6BPK5</accession>
<keyword evidence="2 4" id="KW-0378">Hydrolase</keyword>
<dbReference type="GO" id="GO:0006508">
    <property type="term" value="P:proteolysis"/>
    <property type="evidence" value="ECO:0007669"/>
    <property type="project" value="UniProtKB-KW"/>
</dbReference>
<name>A0ABD6BPK5_9EURY</name>
<evidence type="ECO:0000313" key="4">
    <source>
        <dbReference type="EMBL" id="MFD1566539.1"/>
    </source>
</evidence>
<dbReference type="AlphaFoldDB" id="A0ABD6BPK5"/>
<organism evidence="4 5">
    <name type="scientific">Halolamina litorea</name>
    <dbReference type="NCBI Taxonomy" id="1515593"/>
    <lineage>
        <taxon>Archaea</taxon>
        <taxon>Methanobacteriati</taxon>
        <taxon>Methanobacteriota</taxon>
        <taxon>Stenosarchaea group</taxon>
        <taxon>Halobacteria</taxon>
        <taxon>Halobacteriales</taxon>
        <taxon>Haloferacaceae</taxon>
    </lineage>
</organism>
<dbReference type="InterPro" id="IPR006311">
    <property type="entry name" value="TAT_signal"/>
</dbReference>
<dbReference type="InterPro" id="IPR001940">
    <property type="entry name" value="Peptidase_S1C"/>
</dbReference>
<evidence type="ECO:0000259" key="3">
    <source>
        <dbReference type="Pfam" id="PF13180"/>
    </source>
</evidence>
<dbReference type="EMBL" id="JBHUCZ010000001">
    <property type="protein sequence ID" value="MFD1566539.1"/>
    <property type="molecule type" value="Genomic_DNA"/>
</dbReference>
<protein>
    <submittedName>
        <fullName evidence="4">S1C family serine protease</fullName>
        <ecNumber evidence="4">3.4.21.-</ecNumber>
    </submittedName>
</protein>
<dbReference type="InterPro" id="IPR001478">
    <property type="entry name" value="PDZ"/>
</dbReference>
<dbReference type="Gene3D" id="2.30.42.10">
    <property type="match status" value="1"/>
</dbReference>
<dbReference type="EC" id="3.4.21.-" evidence="4"/>
<gene>
    <name evidence="4" type="ORF">ACFSAU_03460</name>
</gene>